<protein>
    <submittedName>
        <fullName evidence="1">Uncharacterized protein</fullName>
    </submittedName>
</protein>
<dbReference type="EMBL" id="JAUOPB010000339">
    <property type="protein sequence ID" value="MDO6425157.1"/>
    <property type="molecule type" value="Genomic_DNA"/>
</dbReference>
<proteinExistence type="predicted"/>
<name>A0AAW7XFH6_9GAMM</name>
<reference evidence="1" key="1">
    <citation type="submission" date="2023-07" db="EMBL/GenBank/DDBJ databases">
        <title>Genome content predicts the carbon catabolic preferences of heterotrophic bacteria.</title>
        <authorList>
            <person name="Gralka M."/>
        </authorList>
    </citation>
    <scope>NUCLEOTIDE SEQUENCE</scope>
    <source>
        <strain evidence="1">I3M17_2</strain>
    </source>
</reference>
<evidence type="ECO:0000313" key="2">
    <source>
        <dbReference type="Proteomes" id="UP001169760"/>
    </source>
</evidence>
<dbReference type="RefSeq" id="WP_303494577.1">
    <property type="nucleotide sequence ID" value="NZ_JAUOPB010000339.1"/>
</dbReference>
<dbReference type="Proteomes" id="UP001169760">
    <property type="component" value="Unassembled WGS sequence"/>
</dbReference>
<feature type="non-terminal residue" evidence="1">
    <location>
        <position position="60"/>
    </location>
</feature>
<dbReference type="PROSITE" id="PS51257">
    <property type="entry name" value="PROKAR_LIPOPROTEIN"/>
    <property type="match status" value="1"/>
</dbReference>
<sequence>MKNIKYLMFLGIMFYSCSDGDNDTTEKQNQSPSIVSTLTHPSDNLLCITNVLDFKWEASI</sequence>
<accession>A0AAW7XFH6</accession>
<comment type="caution">
    <text evidence="1">The sequence shown here is derived from an EMBL/GenBank/DDBJ whole genome shotgun (WGS) entry which is preliminary data.</text>
</comment>
<gene>
    <name evidence="1" type="ORF">Q4521_21950</name>
</gene>
<dbReference type="AlphaFoldDB" id="A0AAW7XFH6"/>
<organism evidence="1 2">
    <name type="scientific">Saccharophagus degradans</name>
    <dbReference type="NCBI Taxonomy" id="86304"/>
    <lineage>
        <taxon>Bacteria</taxon>
        <taxon>Pseudomonadati</taxon>
        <taxon>Pseudomonadota</taxon>
        <taxon>Gammaproteobacteria</taxon>
        <taxon>Cellvibrionales</taxon>
        <taxon>Cellvibrionaceae</taxon>
        <taxon>Saccharophagus</taxon>
    </lineage>
</organism>
<evidence type="ECO:0000313" key="1">
    <source>
        <dbReference type="EMBL" id="MDO6425157.1"/>
    </source>
</evidence>